<name>A0ABM7UYY2_9FLAO</name>
<evidence type="ECO:0000313" key="3">
    <source>
        <dbReference type="EMBL" id="BDB52790.1"/>
    </source>
</evidence>
<organism evidence="3 4">
    <name type="scientific">Flavobacterium ammonificans</name>
    <dbReference type="NCBI Taxonomy" id="1751056"/>
    <lineage>
        <taxon>Bacteria</taxon>
        <taxon>Pseudomonadati</taxon>
        <taxon>Bacteroidota</taxon>
        <taxon>Flavobacteriia</taxon>
        <taxon>Flavobacteriales</taxon>
        <taxon>Flavobacteriaceae</taxon>
        <taxon>Flavobacterium</taxon>
    </lineage>
</organism>
<dbReference type="EMBL" id="AP025183">
    <property type="protein sequence ID" value="BDB52790.1"/>
    <property type="molecule type" value="Genomic_DNA"/>
</dbReference>
<reference evidence="3 4" key="1">
    <citation type="journal article" date="2022" name="Int. J. Syst. Evol. Microbiol.">
        <title>Flavobacterium ammonificans sp. nov. and Flavobacterium ammoniigenes sp. nov., ammonifying bacteria isolated from surface river water.</title>
        <authorList>
            <person name="Watanabe K."/>
            <person name="Kitamura T."/>
            <person name="Ogata Y."/>
            <person name="Shindo C."/>
            <person name="Suda W."/>
        </authorList>
    </citation>
    <scope>NUCLEOTIDE SEQUENCE [LARGE SCALE GENOMIC DNA]</scope>
    <source>
        <strain evidence="3 4">GENT11</strain>
    </source>
</reference>
<protein>
    <recommendedName>
        <fullName evidence="2">Putative auto-transporter adhesin head GIN domain-containing protein</fullName>
    </recommendedName>
</protein>
<accession>A0ABM7UYY2</accession>
<feature type="signal peptide" evidence="1">
    <location>
        <begin position="1"/>
        <end position="21"/>
    </location>
</feature>
<feature type="domain" description="Putative auto-transporter adhesin head GIN" evidence="2">
    <location>
        <begin position="43"/>
        <end position="181"/>
    </location>
</feature>
<gene>
    <name evidence="3" type="ORF">GENT11_11020</name>
</gene>
<dbReference type="Gene3D" id="2.160.20.120">
    <property type="match status" value="1"/>
</dbReference>
<dbReference type="InterPro" id="IPR021255">
    <property type="entry name" value="DUF2807"/>
</dbReference>
<evidence type="ECO:0000256" key="1">
    <source>
        <dbReference type="SAM" id="SignalP"/>
    </source>
</evidence>
<evidence type="ECO:0000259" key="2">
    <source>
        <dbReference type="Pfam" id="PF10988"/>
    </source>
</evidence>
<reference evidence="3 4" key="2">
    <citation type="journal article" date="2022" name="Microorganisms">
        <title>Complete Genome Sequences of Two Flavobacterium ammonificans Strains and a Flavobacterium ammoniigenes Strain of Ammonifying Bacterioplankton Isolated from Surface River Water.</title>
        <authorList>
            <person name="Suda W."/>
            <person name="Ogata Y."/>
            <person name="Shindo C."/>
            <person name="Watanabe K."/>
        </authorList>
    </citation>
    <scope>NUCLEOTIDE SEQUENCE [LARGE SCALE GENOMIC DNA]</scope>
    <source>
        <strain evidence="3 4">GENT11</strain>
    </source>
</reference>
<dbReference type="RefSeq" id="WP_229328767.1">
    <property type="nucleotide sequence ID" value="NZ_AP025183.1"/>
</dbReference>
<keyword evidence="1" id="KW-0732">Signal</keyword>
<proteinExistence type="predicted"/>
<feature type="chain" id="PRO_5046844025" description="Putative auto-transporter adhesin head GIN domain-containing protein" evidence="1">
    <location>
        <begin position="22"/>
        <end position="282"/>
    </location>
</feature>
<keyword evidence="4" id="KW-1185">Reference proteome</keyword>
<sequence length="282" mass="31126">MKLKIFGTLVLLLFSTTFLFAQKTEKIKGSGVIKIASKEIESFNSVEVEDNIVIDLEKGETSGLKIEADDNLHDVITTVVKNNVLVIATSKEAHGFKKLSVRITYTNDLNLVTSKDEAIVNAIQEISVENITFKSMNKSKLFLNANVTNFNLQADDKSKVELNLKSENAFIELSKYSNLKALINSAELKCDLYQKATASIEGDSDNTIARLDNSSELNARNFNSKNIDATVEDTANCSIFAETSCTLEATDKAEINLYGNPTITIRKLSGEAKLFKKLPPKK</sequence>
<dbReference type="Pfam" id="PF10988">
    <property type="entry name" value="DUF2807"/>
    <property type="match status" value="1"/>
</dbReference>
<dbReference type="Proteomes" id="UP001319865">
    <property type="component" value="Chromosome"/>
</dbReference>
<evidence type="ECO:0000313" key="4">
    <source>
        <dbReference type="Proteomes" id="UP001319865"/>
    </source>
</evidence>